<comment type="cofactor">
    <cofactor evidence="1">
        <name>Fe(2+)</name>
        <dbReference type="ChEBI" id="CHEBI:29033"/>
    </cofactor>
</comment>
<evidence type="ECO:0000256" key="6">
    <source>
        <dbReference type="ARBA" id="ARBA00023004"/>
    </source>
</evidence>
<feature type="domain" description="TauD/TfdA-like" evidence="7">
    <location>
        <begin position="19"/>
        <end position="279"/>
    </location>
</feature>
<comment type="similarity">
    <text evidence="2">Belongs to the TfdA dioxygenase family.</text>
</comment>
<proteinExistence type="inferred from homology"/>
<protein>
    <submittedName>
        <fullName evidence="8">TauD/TfdA family dioxygenase</fullName>
    </submittedName>
</protein>
<dbReference type="GO" id="GO:0046872">
    <property type="term" value="F:metal ion binding"/>
    <property type="evidence" value="ECO:0007669"/>
    <property type="project" value="UniProtKB-KW"/>
</dbReference>
<dbReference type="GO" id="GO:0051213">
    <property type="term" value="F:dioxygenase activity"/>
    <property type="evidence" value="ECO:0007669"/>
    <property type="project" value="UniProtKB-KW"/>
</dbReference>
<evidence type="ECO:0000256" key="4">
    <source>
        <dbReference type="ARBA" id="ARBA00022964"/>
    </source>
</evidence>
<dbReference type="EMBL" id="JAAHFQ010000659">
    <property type="protein sequence ID" value="NER30862.1"/>
    <property type="molecule type" value="Genomic_DNA"/>
</dbReference>
<comment type="caution">
    <text evidence="8">The sequence shown here is derived from an EMBL/GenBank/DDBJ whole genome shotgun (WGS) entry which is preliminary data.</text>
</comment>
<evidence type="ECO:0000259" key="7">
    <source>
        <dbReference type="Pfam" id="PF02668"/>
    </source>
</evidence>
<dbReference type="Pfam" id="PF02668">
    <property type="entry name" value="TauD"/>
    <property type="match status" value="1"/>
</dbReference>
<evidence type="ECO:0000256" key="3">
    <source>
        <dbReference type="ARBA" id="ARBA00022723"/>
    </source>
</evidence>
<keyword evidence="6" id="KW-0408">Iron</keyword>
<evidence type="ECO:0000313" key="8">
    <source>
        <dbReference type="EMBL" id="NER30862.1"/>
    </source>
</evidence>
<evidence type="ECO:0000256" key="1">
    <source>
        <dbReference type="ARBA" id="ARBA00001954"/>
    </source>
</evidence>
<dbReference type="PANTHER" id="PTHR43779:SF3">
    <property type="entry name" value="(3R)-3-[(CARBOXYMETHYL)AMINO]FATTY ACID OXYGENASE_DECARBOXYLASE"/>
    <property type="match status" value="1"/>
</dbReference>
<gene>
    <name evidence="8" type="ORF">F6J89_25395</name>
</gene>
<dbReference type="PANTHER" id="PTHR43779">
    <property type="entry name" value="DIOXYGENASE RV0097-RELATED"/>
    <property type="match status" value="1"/>
</dbReference>
<sequence>MPQQTVQQHTRLGREFLPGCNLMQLTEKQVAQFKQSLWEHGVICVRKQHLTAPQLKEFAIATFGDSTLGRRPKPIDPEIDLDLQSPGVSILGNPKRHSTDIVGKLAWKWHHDKDHLPKTEGMDMNTLYVVMLYGVEIPPEGIDGKPHTTEFLDMVEAYNNLSREHQQQLEQTSMYHLSPITPQPGSDIPMKLHPIVSTHKVTGQKGLYLGSNTSIKVGMEEKPKEAKLFWQELFETVLESTPVYAHVWQPGDIVFWDNSQVMHAGTPYDANQYKRVALRVGVVDNTST</sequence>
<accession>A0A6B3NK94</accession>
<dbReference type="SUPFAM" id="SSF51197">
    <property type="entry name" value="Clavaminate synthase-like"/>
    <property type="match status" value="1"/>
</dbReference>
<organism evidence="8">
    <name type="scientific">Symploca sp. SIO1C4</name>
    <dbReference type="NCBI Taxonomy" id="2607765"/>
    <lineage>
        <taxon>Bacteria</taxon>
        <taxon>Bacillati</taxon>
        <taxon>Cyanobacteriota</taxon>
        <taxon>Cyanophyceae</taxon>
        <taxon>Coleofasciculales</taxon>
        <taxon>Coleofasciculaceae</taxon>
        <taxon>Symploca</taxon>
    </lineage>
</organism>
<keyword evidence="4 8" id="KW-0223">Dioxygenase</keyword>
<dbReference type="InterPro" id="IPR042098">
    <property type="entry name" value="TauD-like_sf"/>
</dbReference>
<evidence type="ECO:0000256" key="2">
    <source>
        <dbReference type="ARBA" id="ARBA00005896"/>
    </source>
</evidence>
<dbReference type="InterPro" id="IPR003819">
    <property type="entry name" value="TauD/TfdA-like"/>
</dbReference>
<keyword evidence="5" id="KW-0560">Oxidoreductase</keyword>
<name>A0A6B3NK94_9CYAN</name>
<dbReference type="InterPro" id="IPR051178">
    <property type="entry name" value="TfdA_dioxygenase"/>
</dbReference>
<reference evidence="8" key="1">
    <citation type="submission" date="2019-11" db="EMBL/GenBank/DDBJ databases">
        <title>Genomic insights into an expanded diversity of filamentous marine cyanobacteria reveals the extraordinary biosynthetic potential of Moorea and Okeania.</title>
        <authorList>
            <person name="Ferreira Leao T."/>
            <person name="Wang M."/>
            <person name="Moss N."/>
            <person name="Da Silva R."/>
            <person name="Sanders J."/>
            <person name="Nurk S."/>
            <person name="Gurevich A."/>
            <person name="Humphrey G."/>
            <person name="Reher R."/>
            <person name="Zhu Q."/>
            <person name="Belda-Ferre P."/>
            <person name="Glukhov E."/>
            <person name="Rex R."/>
            <person name="Dorrestein P.C."/>
            <person name="Knight R."/>
            <person name="Pevzner P."/>
            <person name="Gerwick W.H."/>
            <person name="Gerwick L."/>
        </authorList>
    </citation>
    <scope>NUCLEOTIDE SEQUENCE</scope>
    <source>
        <strain evidence="8">SIO1C4</strain>
    </source>
</reference>
<dbReference type="AlphaFoldDB" id="A0A6B3NK94"/>
<keyword evidence="3" id="KW-0479">Metal-binding</keyword>
<evidence type="ECO:0000256" key="5">
    <source>
        <dbReference type="ARBA" id="ARBA00023002"/>
    </source>
</evidence>
<dbReference type="Gene3D" id="3.60.130.10">
    <property type="entry name" value="Clavaminate synthase-like"/>
    <property type="match status" value="1"/>
</dbReference>